<accession>A0A915K1C0</accession>
<proteinExistence type="predicted"/>
<reference evidence="2" key="1">
    <citation type="submission" date="2022-11" db="UniProtKB">
        <authorList>
            <consortium name="WormBaseParasite"/>
        </authorList>
    </citation>
    <scope>IDENTIFICATION</scope>
</reference>
<sequence>MGLNGGLISRCLACNLVVDLFRELAHPLPLDFPYDLPQTLAAHLPHGLAQHLPVDLSRHLTQQRPTV</sequence>
<dbReference type="AlphaFoldDB" id="A0A915K1C0"/>
<dbReference type="Proteomes" id="UP000887565">
    <property type="component" value="Unplaced"/>
</dbReference>
<organism evidence="1 2">
    <name type="scientific">Romanomermis culicivorax</name>
    <name type="common">Nematode worm</name>
    <dbReference type="NCBI Taxonomy" id="13658"/>
    <lineage>
        <taxon>Eukaryota</taxon>
        <taxon>Metazoa</taxon>
        <taxon>Ecdysozoa</taxon>
        <taxon>Nematoda</taxon>
        <taxon>Enoplea</taxon>
        <taxon>Dorylaimia</taxon>
        <taxon>Mermithida</taxon>
        <taxon>Mermithoidea</taxon>
        <taxon>Mermithidae</taxon>
        <taxon>Romanomermis</taxon>
    </lineage>
</organism>
<name>A0A915K1C0_ROMCU</name>
<protein>
    <submittedName>
        <fullName evidence="2">Uncharacterized protein</fullName>
    </submittedName>
</protein>
<evidence type="ECO:0000313" key="1">
    <source>
        <dbReference type="Proteomes" id="UP000887565"/>
    </source>
</evidence>
<keyword evidence="1" id="KW-1185">Reference proteome</keyword>
<evidence type="ECO:0000313" key="2">
    <source>
        <dbReference type="WBParaSite" id="nRc.2.0.1.t32010-RA"/>
    </source>
</evidence>
<dbReference type="WBParaSite" id="nRc.2.0.1.t32010-RA">
    <property type="protein sequence ID" value="nRc.2.0.1.t32010-RA"/>
    <property type="gene ID" value="nRc.2.0.1.g32010"/>
</dbReference>